<protein>
    <submittedName>
        <fullName evidence="1">Uncharacterized protein</fullName>
    </submittedName>
</protein>
<dbReference type="Proteomes" id="UP000477750">
    <property type="component" value="Unassembled WGS sequence"/>
</dbReference>
<keyword evidence="2" id="KW-1185">Reference proteome</keyword>
<dbReference type="EMBL" id="WIAO01000024">
    <property type="protein sequence ID" value="MQM27423.1"/>
    <property type="molecule type" value="Genomic_DNA"/>
</dbReference>
<evidence type="ECO:0000313" key="1">
    <source>
        <dbReference type="EMBL" id="MQM27423.1"/>
    </source>
</evidence>
<comment type="caution">
    <text evidence="1">The sequence shown here is derived from an EMBL/GenBank/DDBJ whole genome shotgun (WGS) entry which is preliminary data.</text>
</comment>
<accession>A0A6L5GD80</accession>
<dbReference type="RefSeq" id="WP_153026562.1">
    <property type="nucleotide sequence ID" value="NZ_WIAO01000024.1"/>
</dbReference>
<sequence length="203" mass="21699">MSELIAHFFLETVLGSATGGARRRREQRFAAAFGLRSTGPADPEAAGALAELEALGLRLNLNPARVAVGVRAGRRVAAFANPGVWDRRKHVAHWFTAVATARPAPDLLVAEPGTERLTKQWFQPDARCLPVPVPAGAARTAAAADPAAASALLDVLPEPLAQSWMVRSNWVVAWHRGHLKPAEDGGLLRFLETAAEAVEAARR</sequence>
<organism evidence="1 2">
    <name type="scientific">Glycomyces albidus</name>
    <dbReference type="NCBI Taxonomy" id="2656774"/>
    <lineage>
        <taxon>Bacteria</taxon>
        <taxon>Bacillati</taxon>
        <taxon>Actinomycetota</taxon>
        <taxon>Actinomycetes</taxon>
        <taxon>Glycomycetales</taxon>
        <taxon>Glycomycetaceae</taxon>
        <taxon>Glycomyces</taxon>
    </lineage>
</organism>
<dbReference type="AlphaFoldDB" id="A0A6L5GD80"/>
<reference evidence="1 2" key="1">
    <citation type="submission" date="2019-10" db="EMBL/GenBank/DDBJ databases">
        <title>Glycomyces albidus sp. nov., a novel actinomycete isolated from rhizosphere soil of wheat (Triticum aestivum L.).</title>
        <authorList>
            <person name="Qian L."/>
        </authorList>
    </citation>
    <scope>NUCLEOTIDE SEQUENCE [LARGE SCALE GENOMIC DNA]</scope>
    <source>
        <strain evidence="1 2">NEAU-7082</strain>
    </source>
</reference>
<proteinExistence type="predicted"/>
<gene>
    <name evidence="1" type="ORF">GFD30_17855</name>
</gene>
<name>A0A6L5GD80_9ACTN</name>
<evidence type="ECO:0000313" key="2">
    <source>
        <dbReference type="Proteomes" id="UP000477750"/>
    </source>
</evidence>